<keyword evidence="2" id="KW-1185">Reference proteome</keyword>
<dbReference type="RefSeq" id="WP_045317279.1">
    <property type="nucleotide sequence ID" value="NZ_JYJG01000414.1"/>
</dbReference>
<reference evidence="1 2" key="1">
    <citation type="submission" date="2015-02" db="EMBL/GenBank/DDBJ databases">
        <authorList>
            <person name="Ju K.-S."/>
            <person name="Doroghazi J.R."/>
            <person name="Metcalf W."/>
        </authorList>
    </citation>
    <scope>NUCLEOTIDE SEQUENCE [LARGE SCALE GENOMIC DNA]</scope>
    <source>
        <strain evidence="1 2">NRRL B-16140</strain>
    </source>
</reference>
<evidence type="ECO:0008006" key="3">
    <source>
        <dbReference type="Google" id="ProtNLM"/>
    </source>
</evidence>
<dbReference type="AlphaFoldDB" id="A0A0F0GGB3"/>
<accession>A0A0F0GGB3</accession>
<dbReference type="OrthoDB" id="3644648at2"/>
<dbReference type="SUPFAM" id="SSF52490">
    <property type="entry name" value="Tubulin nucleotide-binding domain-like"/>
    <property type="match status" value="1"/>
</dbReference>
<organism evidence="1 2">
    <name type="scientific">Lentzea aerocolonigenes</name>
    <name type="common">Lechevalieria aerocolonigenes</name>
    <name type="synonym">Saccharothrix aerocolonigenes</name>
    <dbReference type="NCBI Taxonomy" id="68170"/>
    <lineage>
        <taxon>Bacteria</taxon>
        <taxon>Bacillati</taxon>
        <taxon>Actinomycetota</taxon>
        <taxon>Actinomycetes</taxon>
        <taxon>Pseudonocardiales</taxon>
        <taxon>Pseudonocardiaceae</taxon>
        <taxon>Lentzea</taxon>
    </lineage>
</organism>
<name>A0A0F0GGB3_LENAE</name>
<comment type="caution">
    <text evidence="1">The sequence shown here is derived from an EMBL/GenBank/DDBJ whole genome shotgun (WGS) entry which is preliminary data.</text>
</comment>
<gene>
    <name evidence="1" type="ORF">UK23_41375</name>
</gene>
<dbReference type="Pfam" id="PF13809">
    <property type="entry name" value="Tubulin_2"/>
    <property type="match status" value="1"/>
</dbReference>
<protein>
    <recommendedName>
        <fullName evidence="3">Tubulin-like protein</fullName>
    </recommendedName>
</protein>
<dbReference type="InterPro" id="IPR025904">
    <property type="entry name" value="Tubulin-like"/>
</dbReference>
<dbReference type="STRING" id="68170.GCA_000974445_05938"/>
<evidence type="ECO:0000313" key="1">
    <source>
        <dbReference type="EMBL" id="KJK38106.1"/>
    </source>
</evidence>
<evidence type="ECO:0000313" key="2">
    <source>
        <dbReference type="Proteomes" id="UP000033393"/>
    </source>
</evidence>
<dbReference type="Proteomes" id="UP000033393">
    <property type="component" value="Unassembled WGS sequence"/>
</dbReference>
<proteinExistence type="predicted"/>
<dbReference type="EMBL" id="JYJG01000414">
    <property type="protein sequence ID" value="KJK38106.1"/>
    <property type="molecule type" value="Genomic_DNA"/>
</dbReference>
<dbReference type="Gene3D" id="3.40.50.1440">
    <property type="entry name" value="Tubulin/FtsZ, GTPase domain"/>
    <property type="match status" value="1"/>
</dbReference>
<dbReference type="InterPro" id="IPR036525">
    <property type="entry name" value="Tubulin/FtsZ_GTPase_sf"/>
</dbReference>
<sequence>MQIYQPMLYVGLGGTGCRVGAELERKLREELCGPDGSELQRRMQGKNFLPYQLPSCLQFVYADLSEDEFGALERRVVPDPEYLPAAERTMHLVRELVPHHDTYPEVARSLRLAAPQYINDWLPPPTGEPRIGPLARGAGQLPTVGRAALFETFRGGTSAAQAPLRKAIGSINNSLGELAMLGGGHRALSCDVFVAFSVAGGTGSGIFFDFLHLIGDVFAHQDYRARIFPLVLMPSAFDEGLGGGRAARLNAGRSLLDLFRLVDDQNAQVAGTELDSTGISGSLAVRYPDREEIRLRASTVQTAFLFGKGPGVQREDLHRSIVSLVLSLVGTDLGTDGDGGSHAIAQTYMSFADSFINSAVEREVPAATGIGNRGVSTSSVASMTVPVDDIAEIIASRLLATAVTELDRPGTGQAENNAPFIERFFTESNVDPLRLRAPVPITEPAAVSGADAISRTLATRARTMESGLNTLHLQLARQVPEMVQTFDVGRAVKSLLGEVDLFRLRRVLNGHDGLTDEASAHGFAKILELRRGEPAAPPGLTLNPPTSAGIKGKFLRKLQYSDPAVRALLARQNEWYAWRAKRVWHAAWNDQAVRWDLKLKAVQQQVLSLVAAFEDHARQSEKRFNSKSSELYQQRVGVTYLLPRQGQLESFYEAVVRRFVAFYVHQGGKLNATATVGDLVTAILGEEGWKHAYDLVLDGRSPEMAVAHVKDQVKQAVKRLFAFRDGQHRPLLPALQDLLAAAAGKPGAQVGDEDLTQFREKLAGLVPGGFAPSGTGKLRILFSYPAPAKDLELEKFLRQEVSLPRQDAVIEFRPISAESITVVLFRSSMGLTEVPEVREVLKHWSDALKHEEQQDFLRWRQRLGYDFGYLATTPEHRERILHHLLCAAWNDQISVVGDEDSPAAITVQLGDNAQASMKLPLEPFGRMSSWASLLSAYEAWVLTDDKQIRRDFCAKLIGMTPNGVDRRPDKPSQLFDQIVGMAPAELARIDAELGQRTGESGTRRLLALREFWEETLPGALRLPFRGVTNPLQDNLHDLREWVARDPGWLRP</sequence>
<dbReference type="PATRIC" id="fig|68170.10.peg.1203"/>